<name>A0A160SY04_9CHLR</name>
<evidence type="ECO:0000259" key="1">
    <source>
        <dbReference type="Pfam" id="PF03235"/>
    </source>
</evidence>
<evidence type="ECO:0008006" key="5">
    <source>
        <dbReference type="Google" id="ProtNLM"/>
    </source>
</evidence>
<dbReference type="InterPro" id="IPR011089">
    <property type="entry name" value="GmrSD_C"/>
</dbReference>
<dbReference type="Proteomes" id="UP000215027">
    <property type="component" value="Chromosome I"/>
</dbReference>
<dbReference type="OrthoDB" id="9798761at2"/>
<dbReference type="EMBL" id="LN890655">
    <property type="protein sequence ID" value="CUS01884.1"/>
    <property type="molecule type" value="Genomic_DNA"/>
</dbReference>
<evidence type="ECO:0000313" key="3">
    <source>
        <dbReference type="EMBL" id="CUS01884.1"/>
    </source>
</evidence>
<dbReference type="RefSeq" id="WP_095041563.1">
    <property type="nucleotide sequence ID" value="NZ_LN890655.1"/>
</dbReference>
<dbReference type="PANTHER" id="PTHR35149">
    <property type="entry name" value="SLL5132 PROTEIN"/>
    <property type="match status" value="1"/>
</dbReference>
<reference evidence="3" key="1">
    <citation type="submission" date="2016-01" db="EMBL/GenBank/DDBJ databases">
        <authorList>
            <person name="Mcilroy J.S."/>
            <person name="Karst M S."/>
            <person name="Albertsen M."/>
        </authorList>
    </citation>
    <scope>NUCLEOTIDE SEQUENCE</scope>
    <source>
        <strain evidence="3">Cfx-K</strain>
    </source>
</reference>
<keyword evidence="4" id="KW-1185">Reference proteome</keyword>
<feature type="domain" description="GmrSD restriction endonucleases N-terminal" evidence="1">
    <location>
        <begin position="11"/>
        <end position="230"/>
    </location>
</feature>
<organism evidence="3 4">
    <name type="scientific">Candidatus Promineifilum breve</name>
    <dbReference type="NCBI Taxonomy" id="1806508"/>
    <lineage>
        <taxon>Bacteria</taxon>
        <taxon>Bacillati</taxon>
        <taxon>Chloroflexota</taxon>
        <taxon>Ardenticatenia</taxon>
        <taxon>Candidatus Promineifilales</taxon>
        <taxon>Candidatus Promineifilaceae</taxon>
        <taxon>Candidatus Promineifilum</taxon>
    </lineage>
</organism>
<protein>
    <recommendedName>
        <fullName evidence="5">DUF262 domain-containing protein</fullName>
    </recommendedName>
</protein>
<evidence type="ECO:0000313" key="4">
    <source>
        <dbReference type="Proteomes" id="UP000215027"/>
    </source>
</evidence>
<dbReference type="Pfam" id="PF03235">
    <property type="entry name" value="GmrSD_N"/>
    <property type="match status" value="1"/>
</dbReference>
<accession>A0A160SY04</accession>
<dbReference type="Pfam" id="PF07510">
    <property type="entry name" value="GmrSD_C"/>
    <property type="match status" value="1"/>
</dbReference>
<dbReference type="InterPro" id="IPR004919">
    <property type="entry name" value="GmrSD_N"/>
</dbReference>
<dbReference type="PANTHER" id="PTHR35149:SF2">
    <property type="entry name" value="DUF262 DOMAIN-CONTAINING PROTEIN"/>
    <property type="match status" value="1"/>
</dbReference>
<sequence>MGEIRGDGRTVRDLLDDKKYAIDYYQRDYKWETKHIIELIEDLSVKFLEDYKPSHPRTEVGKYGHYFLGSIIISRKENTSYIVDGQQRLTSLTLLLIFLRNLQQEREDQVNVDGLIYSEKYGVKSFNIAVDEHEREAAMKALFERESYTINGASVSDSVRNLIARYQDIVENFPEELSDKALPYFIDWLLENVHLVEITAFSDNDAYTIFETMNDRGLSLSPTDMLKGYLLAYIDDDRQTIEANNLWKKHVQALGEFSKDAPADSIKAWLRSQYAEKIRETKKGALPEDFDLIATEFHRWVRDNRKSLGLQASDDFVNFIKRDFDFYARQYLDLLKASQTLVPGLERVYYNAQHGFTLQYMLLLAPLKPGDKLETIRRKVGLVAHYLDILLTWRLWNYRSIVYSTMRNAIFVTTKEIRGLESDELAVRLHEKLAAETETFASNERLGMHQQNRWYLHRILARMTAYIEVQSGEPSHYLEYVNPATKNRYEVEHIWADKPDRHVKEFPNPADFYEQRNRIGGLLLLPRKFNASYGDLSYEKKLKNYFSQNLLARSLHAHCYDHNPGFLQFIQRSGLPFRAYDHFCKADMDERQLLYRLLAEQVWNPADLLPDGNSA</sequence>
<feature type="domain" description="GmrSD restriction endonucleases C-terminal" evidence="2">
    <location>
        <begin position="481"/>
        <end position="555"/>
    </location>
</feature>
<evidence type="ECO:0000259" key="2">
    <source>
        <dbReference type="Pfam" id="PF07510"/>
    </source>
</evidence>
<proteinExistence type="predicted"/>
<dbReference type="KEGG" id="pbf:CFX0092_A0003"/>
<gene>
    <name evidence="3" type="ORF">CFX0092_A0003</name>
</gene>
<dbReference type="AlphaFoldDB" id="A0A160SY04"/>